<dbReference type="GO" id="GO:0003700">
    <property type="term" value="F:DNA-binding transcription factor activity"/>
    <property type="evidence" value="ECO:0007669"/>
    <property type="project" value="TreeGrafter"/>
</dbReference>
<dbReference type="GO" id="GO:0043565">
    <property type="term" value="F:sequence-specific DNA binding"/>
    <property type="evidence" value="ECO:0007669"/>
    <property type="project" value="TreeGrafter"/>
</dbReference>
<accession>A0A4D6XH08</accession>
<dbReference type="Gene3D" id="3.40.190.290">
    <property type="match status" value="1"/>
</dbReference>
<dbReference type="AlphaFoldDB" id="A0A4D6XH08"/>
<evidence type="ECO:0000313" key="3">
    <source>
        <dbReference type="EMBL" id="QCI13451.1"/>
    </source>
</evidence>
<proteinExistence type="inferred from homology"/>
<dbReference type="OrthoDB" id="9786526at2"/>
<dbReference type="GO" id="GO:0006351">
    <property type="term" value="P:DNA-templated transcription"/>
    <property type="evidence" value="ECO:0007669"/>
    <property type="project" value="TreeGrafter"/>
</dbReference>
<dbReference type="InterPro" id="IPR005119">
    <property type="entry name" value="LysR_subst-bd"/>
</dbReference>
<comment type="similarity">
    <text evidence="1">Belongs to the LysR transcriptional regulatory family.</text>
</comment>
<dbReference type="Pfam" id="PF03466">
    <property type="entry name" value="LysR_substrate"/>
    <property type="match status" value="1"/>
</dbReference>
<dbReference type="PANTHER" id="PTHR30537:SF72">
    <property type="entry name" value="LYSR FAMILY TRANSCRIPTIONAL REGULATOR"/>
    <property type="match status" value="1"/>
</dbReference>
<reference evidence="4" key="1">
    <citation type="submission" date="2019-04" db="EMBL/GenBank/DDBJ databases">
        <title>Genome sequence of Pseudomonas putida 1290, an auxin catabolizing strain.</title>
        <authorList>
            <person name="Laird T.S."/>
            <person name="Leveau J.H.J."/>
        </authorList>
    </citation>
    <scope>NUCLEOTIDE SEQUENCE [LARGE SCALE GENOMIC DNA]</scope>
    <source>
        <strain evidence="4">1290</strain>
    </source>
</reference>
<dbReference type="Proteomes" id="UP000298551">
    <property type="component" value="Chromosome"/>
</dbReference>
<dbReference type="SUPFAM" id="SSF53850">
    <property type="entry name" value="Periplasmic binding protein-like II"/>
    <property type="match status" value="1"/>
</dbReference>
<dbReference type="PANTHER" id="PTHR30537">
    <property type="entry name" value="HTH-TYPE TRANSCRIPTIONAL REGULATOR"/>
    <property type="match status" value="1"/>
</dbReference>
<dbReference type="InterPro" id="IPR058163">
    <property type="entry name" value="LysR-type_TF_proteobact-type"/>
</dbReference>
<gene>
    <name evidence="3" type="ORF">E6B08_19720</name>
</gene>
<sequence>MRPAITLALNWPASFGRLVVIPALPTFYQIYHEIMLEIGIGDRMIDLVQEGVDCVVRVGELSDSTLVAHPLPPLRQVTCGSTDYVARYCLPSKLEQLEGQRCVDYLSATTGKLQHLEFCVHGQVLLRTLPASLAVNNGESYVAACEANFGLVQVPYYHVARQLEHGSLIEVLPQHRPPDLPITILYPHHRRLTPRLRVFIDWLDAQCRNPNI</sequence>
<organism evidence="3 4">
    <name type="scientific">Pseudomonas putida</name>
    <name type="common">Arthrobacter siderocapsulatus</name>
    <dbReference type="NCBI Taxonomy" id="303"/>
    <lineage>
        <taxon>Bacteria</taxon>
        <taxon>Pseudomonadati</taxon>
        <taxon>Pseudomonadota</taxon>
        <taxon>Gammaproteobacteria</taxon>
        <taxon>Pseudomonadales</taxon>
        <taxon>Pseudomonadaceae</taxon>
        <taxon>Pseudomonas</taxon>
    </lineage>
</organism>
<evidence type="ECO:0000259" key="2">
    <source>
        <dbReference type="Pfam" id="PF03466"/>
    </source>
</evidence>
<feature type="domain" description="LysR substrate-binding" evidence="2">
    <location>
        <begin position="6"/>
        <end position="207"/>
    </location>
</feature>
<name>A0A4D6XH08_PSEPU</name>
<dbReference type="CDD" id="cd08472">
    <property type="entry name" value="PBP2_CrgA_like_3"/>
    <property type="match status" value="1"/>
</dbReference>
<evidence type="ECO:0000256" key="1">
    <source>
        <dbReference type="ARBA" id="ARBA00009437"/>
    </source>
</evidence>
<protein>
    <recommendedName>
        <fullName evidence="2">LysR substrate-binding domain-containing protein</fullName>
    </recommendedName>
</protein>
<dbReference type="EMBL" id="CP039371">
    <property type="protein sequence ID" value="QCI13451.1"/>
    <property type="molecule type" value="Genomic_DNA"/>
</dbReference>
<dbReference type="RefSeq" id="WP_136915576.1">
    <property type="nucleotide sequence ID" value="NZ_CP039371.1"/>
</dbReference>
<evidence type="ECO:0000313" key="4">
    <source>
        <dbReference type="Proteomes" id="UP000298551"/>
    </source>
</evidence>